<evidence type="ECO:0000256" key="2">
    <source>
        <dbReference type="ARBA" id="ARBA00022723"/>
    </source>
</evidence>
<sequence length="266" mass="30492">MTDGNAMHKIMIEGQEVQKVVFPNVVPKDARPIVKYDIPELQPNVCFILENVLSPSECKHMINEGERIGFGDLQYYSRKYRDNQRILVHKNSTLASNYLAAPKGNWSLLGLNELWRLCKYTENGKFAAHFDGLYVKDKITRSFLTFMIYLNGDVDGGNTRFLSANIERAYGKVIARVEPKVGSVLVFQHDLYHDGDVVKSGLKYIIRSDVMYQLEDQNVAKEKLAIEREAREILNQAIEAEKNDPNLSILLYKKAFRMCPDLEKIV</sequence>
<evidence type="ECO:0000256" key="1">
    <source>
        <dbReference type="ARBA" id="ARBA00001961"/>
    </source>
</evidence>
<evidence type="ECO:0000259" key="6">
    <source>
        <dbReference type="PROSITE" id="PS51471"/>
    </source>
</evidence>
<dbReference type="PANTHER" id="PTHR10869">
    <property type="entry name" value="PROLYL 4-HYDROXYLASE ALPHA SUBUNIT"/>
    <property type="match status" value="1"/>
</dbReference>
<dbReference type="SMART" id="SM00702">
    <property type="entry name" value="P4Hc"/>
    <property type="match status" value="1"/>
</dbReference>
<keyword evidence="5" id="KW-0408">Iron</keyword>
<comment type="cofactor">
    <cofactor evidence="1">
        <name>L-ascorbate</name>
        <dbReference type="ChEBI" id="CHEBI:38290"/>
    </cofactor>
</comment>
<dbReference type="InterPro" id="IPR045054">
    <property type="entry name" value="P4HA-like"/>
</dbReference>
<dbReference type="Pfam" id="PF13640">
    <property type="entry name" value="2OG-FeII_Oxy_3"/>
    <property type="match status" value="1"/>
</dbReference>
<name>A0A152A1P5_TIELA</name>
<dbReference type="Gene3D" id="2.60.120.620">
    <property type="entry name" value="q2cbj1_9rhob like domain"/>
    <property type="match status" value="1"/>
</dbReference>
<keyword evidence="8" id="KW-1185">Reference proteome</keyword>
<accession>A0A152A1P5</accession>
<gene>
    <name evidence="7" type="ORF">DLAC_03269</name>
</gene>
<dbReference type="InterPro" id="IPR044862">
    <property type="entry name" value="Pro_4_hyd_alph_FE2OG_OXY"/>
</dbReference>
<dbReference type="InterPro" id="IPR006620">
    <property type="entry name" value="Pro_4_hyd_alph"/>
</dbReference>
<dbReference type="GO" id="GO:0004656">
    <property type="term" value="F:procollagen-proline 4-dioxygenase activity"/>
    <property type="evidence" value="ECO:0007669"/>
    <property type="project" value="TreeGrafter"/>
</dbReference>
<dbReference type="OMA" id="MINEGER"/>
<dbReference type="OrthoDB" id="16686at2759"/>
<protein>
    <recommendedName>
        <fullName evidence="6">Fe2OG dioxygenase domain-containing protein</fullName>
    </recommendedName>
</protein>
<dbReference type="PANTHER" id="PTHR10869:SF236">
    <property type="entry name" value="PROLYL 4-HYDROXYLASE ALPHA SUBUNIT DOMAIN-CONTAINING PROTEIN"/>
    <property type="match status" value="1"/>
</dbReference>
<dbReference type="GO" id="GO:0031418">
    <property type="term" value="F:L-ascorbic acid binding"/>
    <property type="evidence" value="ECO:0007669"/>
    <property type="project" value="InterPro"/>
</dbReference>
<dbReference type="Proteomes" id="UP000076078">
    <property type="component" value="Unassembled WGS sequence"/>
</dbReference>
<dbReference type="InParanoid" id="A0A152A1P5"/>
<keyword evidence="4" id="KW-0560">Oxidoreductase</keyword>
<reference evidence="7 8" key="1">
    <citation type="submission" date="2015-12" db="EMBL/GenBank/DDBJ databases">
        <title>Dictyostelia acquired genes for synthesis and detection of signals that induce cell-type specialization by lateral gene transfer from prokaryotes.</title>
        <authorList>
            <person name="Gloeckner G."/>
            <person name="Schaap P."/>
        </authorList>
    </citation>
    <scope>NUCLEOTIDE SEQUENCE [LARGE SCALE GENOMIC DNA]</scope>
    <source>
        <strain evidence="7 8">TK</strain>
    </source>
</reference>
<evidence type="ECO:0000256" key="5">
    <source>
        <dbReference type="ARBA" id="ARBA00023004"/>
    </source>
</evidence>
<dbReference type="EMBL" id="LODT01000016">
    <property type="protein sequence ID" value="KYR00119.1"/>
    <property type="molecule type" value="Genomic_DNA"/>
</dbReference>
<evidence type="ECO:0000256" key="3">
    <source>
        <dbReference type="ARBA" id="ARBA00022964"/>
    </source>
</evidence>
<dbReference type="InterPro" id="IPR005123">
    <property type="entry name" value="Oxoglu/Fe-dep_dioxygenase_dom"/>
</dbReference>
<dbReference type="AlphaFoldDB" id="A0A152A1P5"/>
<feature type="domain" description="Fe2OG dioxygenase" evidence="6">
    <location>
        <begin position="110"/>
        <end position="212"/>
    </location>
</feature>
<evidence type="ECO:0000313" key="7">
    <source>
        <dbReference type="EMBL" id="KYR00119.1"/>
    </source>
</evidence>
<dbReference type="FunCoup" id="A0A152A1P5">
    <property type="interactions" value="36"/>
</dbReference>
<evidence type="ECO:0000256" key="4">
    <source>
        <dbReference type="ARBA" id="ARBA00023002"/>
    </source>
</evidence>
<dbReference type="GO" id="GO:0005783">
    <property type="term" value="C:endoplasmic reticulum"/>
    <property type="evidence" value="ECO:0007669"/>
    <property type="project" value="TreeGrafter"/>
</dbReference>
<comment type="caution">
    <text evidence="7">The sequence shown here is derived from an EMBL/GenBank/DDBJ whole genome shotgun (WGS) entry which is preliminary data.</text>
</comment>
<proteinExistence type="predicted"/>
<keyword evidence="2" id="KW-0479">Metal-binding</keyword>
<dbReference type="GO" id="GO:0005506">
    <property type="term" value="F:iron ion binding"/>
    <property type="evidence" value="ECO:0007669"/>
    <property type="project" value="InterPro"/>
</dbReference>
<dbReference type="PROSITE" id="PS51471">
    <property type="entry name" value="FE2OG_OXY"/>
    <property type="match status" value="1"/>
</dbReference>
<keyword evidence="3" id="KW-0223">Dioxygenase</keyword>
<evidence type="ECO:0000313" key="8">
    <source>
        <dbReference type="Proteomes" id="UP000076078"/>
    </source>
</evidence>
<organism evidence="7 8">
    <name type="scientific">Tieghemostelium lacteum</name>
    <name type="common">Slime mold</name>
    <name type="synonym">Dictyostelium lacteum</name>
    <dbReference type="NCBI Taxonomy" id="361077"/>
    <lineage>
        <taxon>Eukaryota</taxon>
        <taxon>Amoebozoa</taxon>
        <taxon>Evosea</taxon>
        <taxon>Eumycetozoa</taxon>
        <taxon>Dictyostelia</taxon>
        <taxon>Dictyosteliales</taxon>
        <taxon>Raperosteliaceae</taxon>
        <taxon>Tieghemostelium</taxon>
    </lineage>
</organism>